<dbReference type="InterPro" id="IPR032675">
    <property type="entry name" value="LRR_dom_sf"/>
</dbReference>
<dbReference type="PRINTS" id="PR00364">
    <property type="entry name" value="DISEASERSIST"/>
</dbReference>
<name>A0ABM0PWB2_PRUMU</name>
<dbReference type="SUPFAM" id="SSF52540">
    <property type="entry name" value="P-loop containing nucleoside triphosphate hydrolases"/>
    <property type="match status" value="1"/>
</dbReference>
<dbReference type="Proteomes" id="UP000694861">
    <property type="component" value="Unplaced"/>
</dbReference>
<reference evidence="4" key="2">
    <citation type="submission" date="2025-08" db="UniProtKB">
        <authorList>
            <consortium name="RefSeq"/>
        </authorList>
    </citation>
    <scope>IDENTIFICATION</scope>
</reference>
<accession>A0ABM0PWB2</accession>
<dbReference type="GeneID" id="103343707"/>
<keyword evidence="1" id="KW-0611">Plant defense</keyword>
<dbReference type="RefSeq" id="XP_008245571.2">
    <property type="nucleotide sequence ID" value="XM_008247349.2"/>
</dbReference>
<dbReference type="Gene3D" id="3.80.10.10">
    <property type="entry name" value="Ribonuclease Inhibitor"/>
    <property type="match status" value="2"/>
</dbReference>
<protein>
    <submittedName>
        <fullName evidence="4">Disease resistance protein RGA2-like</fullName>
    </submittedName>
</protein>
<dbReference type="InterPro" id="IPR042197">
    <property type="entry name" value="Apaf_helical"/>
</dbReference>
<dbReference type="PANTHER" id="PTHR36766:SF70">
    <property type="entry name" value="DISEASE RESISTANCE PROTEIN RGA4"/>
    <property type="match status" value="1"/>
</dbReference>
<dbReference type="InterPro" id="IPR027417">
    <property type="entry name" value="P-loop_NTPase"/>
</dbReference>
<keyword evidence="3" id="KW-1185">Reference proteome</keyword>
<dbReference type="Gene3D" id="1.10.8.430">
    <property type="entry name" value="Helical domain of apoptotic protease-activating factors"/>
    <property type="match status" value="1"/>
</dbReference>
<dbReference type="Gene3D" id="3.40.50.300">
    <property type="entry name" value="P-loop containing nucleotide triphosphate hydrolases"/>
    <property type="match status" value="1"/>
</dbReference>
<feature type="domain" description="NB-ARC" evidence="2">
    <location>
        <begin position="15"/>
        <end position="184"/>
    </location>
</feature>
<evidence type="ECO:0000259" key="2">
    <source>
        <dbReference type="Pfam" id="PF00931"/>
    </source>
</evidence>
<gene>
    <name evidence="4" type="primary">LOC103343707</name>
</gene>
<dbReference type="Pfam" id="PF00931">
    <property type="entry name" value="NB-ARC"/>
    <property type="match status" value="1"/>
</dbReference>
<sequence>IGKDEIIIGRKNAVSDIVTTLTSSDINQENLSVMAIAGMPGLGKTTLAKSVYNDNSVTGYFEKRIWVCVSDPFNINVILICMLESLNPSKATVRENQDAMLKYIEEELREKIYLLVLDDVWNEESEKWERLMSCLSKLNSAPGSKIIVTTRSGIVAPLTETLPRPKLDLLSTDECWSILKHAACSDGSLERIGREIAKKCEGLPLMAQPILSLDNLKCVGEEIYGNDVFPSLKELCIRNCKELIEWMEAPKQVMVFPCLEKLDIENCPKLRKVPSHFPSMKNLMIEGNEELTCVPEGMLLKIEGMDIMDCEKLTCIAPDVFGCCASIGNLVVNKCPSLQSISDLHNFTSLRELSIGNCKRLESLVNNGLVSVVELLRIRDCNGLQSIPVLNLFTSLHKLSIENCERLESLVSSGSVSVVDLNIIKCSGLQSIPALNLFTSLRELSIEYCRRLESLL</sequence>
<reference evidence="3" key="1">
    <citation type="journal article" date="2012" name="Nat. Commun.">
        <title>The genome of Prunus mume.</title>
        <authorList>
            <person name="Zhang Q."/>
            <person name="Chen W."/>
            <person name="Sun L."/>
            <person name="Zhao F."/>
            <person name="Huang B."/>
            <person name="Yang W."/>
            <person name="Tao Y."/>
            <person name="Wang J."/>
            <person name="Yuan Z."/>
            <person name="Fan G."/>
            <person name="Xing Z."/>
            <person name="Han C."/>
            <person name="Pan H."/>
            <person name="Zhong X."/>
            <person name="Shi W."/>
            <person name="Liang X."/>
            <person name="Du D."/>
            <person name="Sun F."/>
            <person name="Xu Z."/>
            <person name="Hao R."/>
            <person name="Lv T."/>
            <person name="Lv Y."/>
            <person name="Zheng Z."/>
            <person name="Sun M."/>
            <person name="Luo L."/>
            <person name="Cai M."/>
            <person name="Gao Y."/>
            <person name="Wang J."/>
            <person name="Yin Y."/>
            <person name="Xu X."/>
            <person name="Cheng T."/>
            <person name="Wang J."/>
        </authorList>
    </citation>
    <scope>NUCLEOTIDE SEQUENCE [LARGE SCALE GENOMIC DNA]</scope>
</reference>
<dbReference type="PANTHER" id="PTHR36766">
    <property type="entry name" value="PLANT BROAD-SPECTRUM MILDEW RESISTANCE PROTEIN RPW8"/>
    <property type="match status" value="1"/>
</dbReference>
<dbReference type="SUPFAM" id="SSF52058">
    <property type="entry name" value="L domain-like"/>
    <property type="match status" value="1"/>
</dbReference>
<evidence type="ECO:0000256" key="1">
    <source>
        <dbReference type="ARBA" id="ARBA00022821"/>
    </source>
</evidence>
<dbReference type="InterPro" id="IPR002182">
    <property type="entry name" value="NB-ARC"/>
</dbReference>
<evidence type="ECO:0000313" key="4">
    <source>
        <dbReference type="RefSeq" id="XP_008245571.2"/>
    </source>
</evidence>
<organism evidence="3 4">
    <name type="scientific">Prunus mume</name>
    <name type="common">Japanese apricot</name>
    <name type="synonym">Armeniaca mume</name>
    <dbReference type="NCBI Taxonomy" id="102107"/>
    <lineage>
        <taxon>Eukaryota</taxon>
        <taxon>Viridiplantae</taxon>
        <taxon>Streptophyta</taxon>
        <taxon>Embryophyta</taxon>
        <taxon>Tracheophyta</taxon>
        <taxon>Spermatophyta</taxon>
        <taxon>Magnoliopsida</taxon>
        <taxon>eudicotyledons</taxon>
        <taxon>Gunneridae</taxon>
        <taxon>Pentapetalae</taxon>
        <taxon>rosids</taxon>
        <taxon>fabids</taxon>
        <taxon>Rosales</taxon>
        <taxon>Rosaceae</taxon>
        <taxon>Amygdaloideae</taxon>
        <taxon>Amygdaleae</taxon>
        <taxon>Prunus</taxon>
    </lineage>
</organism>
<evidence type="ECO:0000313" key="3">
    <source>
        <dbReference type="Proteomes" id="UP000694861"/>
    </source>
</evidence>
<proteinExistence type="predicted"/>
<feature type="non-terminal residue" evidence="4">
    <location>
        <position position="1"/>
    </location>
</feature>